<dbReference type="NCBIfam" id="TIGR01640">
    <property type="entry name" value="F_box_assoc_1"/>
    <property type="match status" value="1"/>
</dbReference>
<dbReference type="Proteomes" id="UP000289340">
    <property type="component" value="Chromosome 17"/>
</dbReference>
<protein>
    <submittedName>
        <fullName evidence="1">F-box/kelch-repeat protein</fullName>
    </submittedName>
</protein>
<evidence type="ECO:0000313" key="2">
    <source>
        <dbReference type="Proteomes" id="UP000289340"/>
    </source>
</evidence>
<dbReference type="PANTHER" id="PTHR31672">
    <property type="entry name" value="BNACNNG10540D PROTEIN"/>
    <property type="match status" value="1"/>
</dbReference>
<dbReference type="SUPFAM" id="SSF81383">
    <property type="entry name" value="F-box domain"/>
    <property type="match status" value="1"/>
</dbReference>
<organism evidence="1 2">
    <name type="scientific">Glycine soja</name>
    <name type="common">Wild soybean</name>
    <dbReference type="NCBI Taxonomy" id="3848"/>
    <lineage>
        <taxon>Eukaryota</taxon>
        <taxon>Viridiplantae</taxon>
        <taxon>Streptophyta</taxon>
        <taxon>Embryophyta</taxon>
        <taxon>Tracheophyta</taxon>
        <taxon>Spermatophyta</taxon>
        <taxon>Magnoliopsida</taxon>
        <taxon>eudicotyledons</taxon>
        <taxon>Gunneridae</taxon>
        <taxon>Pentapetalae</taxon>
        <taxon>rosids</taxon>
        <taxon>fabids</taxon>
        <taxon>Fabales</taxon>
        <taxon>Fabaceae</taxon>
        <taxon>Papilionoideae</taxon>
        <taxon>50 kb inversion clade</taxon>
        <taxon>NPAAA clade</taxon>
        <taxon>indigoferoid/millettioid clade</taxon>
        <taxon>Phaseoleae</taxon>
        <taxon>Glycine</taxon>
        <taxon>Glycine subgen. Soja</taxon>
    </lineage>
</organism>
<keyword evidence="2" id="KW-1185">Reference proteome</keyword>
<sequence length="392" mass="45955">MKITLPDDQIVEILLRLPVRTLLRFKCVRKSWLFLISDPQFTKSHFDLAAAPTHRFLLTTFSAQVNSVDTEAPLHDDTVNVIFNIPPPSGFHEFQPWGFVLVGSCRGFLLLKYTFLRRLPTFAIWNPSTGLFKRIKDLPTYPHLCGIGYDSSTDDYVIVNVTIWNYNTMIQCFSWRTNTWSTSSWSSYESTVPYPCYHEIRHGLFINGALHWLVRSCYYNKPRVIIAYDTMKRILSEIPLPDDAAETTFYSLGVMRGCLCIYSKSRWPTMLEIEVWTLKEYKVQSSWTKSSFVLSHDYYDTTFIPICFTRKDEIWSVDCTQALLRFNDKGEQLERRVYEKMGPLMHREFVMYRESLLPLPIQAIEEEQEQQSLFHFSATKKGCDKKRSFFLT</sequence>
<comment type="caution">
    <text evidence="1">The sequence shown here is derived from an EMBL/GenBank/DDBJ whole genome shotgun (WGS) entry which is preliminary data.</text>
</comment>
<accession>A0A445G7I5</accession>
<gene>
    <name evidence="1" type="ORF">D0Y65_046005</name>
</gene>
<dbReference type="Gene3D" id="1.20.1280.50">
    <property type="match status" value="1"/>
</dbReference>
<dbReference type="CDD" id="cd22157">
    <property type="entry name" value="F-box_AtFBW1-like"/>
    <property type="match status" value="1"/>
</dbReference>
<dbReference type="EMBL" id="QZWG01000017">
    <property type="protein sequence ID" value="RZB57153.1"/>
    <property type="molecule type" value="Genomic_DNA"/>
</dbReference>
<dbReference type="InterPro" id="IPR017451">
    <property type="entry name" value="F-box-assoc_interact_dom"/>
</dbReference>
<evidence type="ECO:0000313" key="1">
    <source>
        <dbReference type="EMBL" id="RZB57153.1"/>
    </source>
</evidence>
<reference evidence="1 2" key="1">
    <citation type="submission" date="2018-09" db="EMBL/GenBank/DDBJ databases">
        <title>A high-quality reference genome of wild soybean provides a powerful tool to mine soybean genomes.</title>
        <authorList>
            <person name="Xie M."/>
            <person name="Chung C.Y.L."/>
            <person name="Li M.-W."/>
            <person name="Wong F.-L."/>
            <person name="Chan T.-F."/>
            <person name="Lam H.-M."/>
        </authorList>
    </citation>
    <scope>NUCLEOTIDE SEQUENCE [LARGE SCALE GENOMIC DNA]</scope>
    <source>
        <strain evidence="2">cv. W05</strain>
        <tissue evidence="1">Hypocotyl of etiolated seedlings</tissue>
    </source>
</reference>
<dbReference type="InterPro" id="IPR050796">
    <property type="entry name" value="SCF_F-box_component"/>
</dbReference>
<dbReference type="InterPro" id="IPR036047">
    <property type="entry name" value="F-box-like_dom_sf"/>
</dbReference>
<name>A0A445G7I5_GLYSO</name>
<dbReference type="PANTHER" id="PTHR31672:SF13">
    <property type="entry name" value="F-BOX PROTEIN CPR30-LIKE"/>
    <property type="match status" value="1"/>
</dbReference>
<proteinExistence type="predicted"/>
<dbReference type="AlphaFoldDB" id="A0A445G7I5"/>